<name>G9BAK1_9ARCH</name>
<dbReference type="InterPro" id="IPR006668">
    <property type="entry name" value="Mg_transptr_MgtE_intracell_dom"/>
</dbReference>
<feature type="transmembrane region" description="Helical" evidence="2">
    <location>
        <begin position="17"/>
        <end position="39"/>
    </location>
</feature>
<feature type="coiled-coil region" evidence="1">
    <location>
        <begin position="704"/>
        <end position="745"/>
    </location>
</feature>
<dbReference type="Gene3D" id="1.20.5.340">
    <property type="match status" value="1"/>
</dbReference>
<evidence type="ECO:0000259" key="3">
    <source>
        <dbReference type="PROSITE" id="PS50093"/>
    </source>
</evidence>
<sequence>MSDEQAEVVISINSKKLIAICFIALLAFISIGSYVIALLNFDSDFQEFGIGRAAGYVWPPPPTPPNWTPIADAGPDVTTDVGVNVTFDGSSSSDPDGTITDYSWSFGDGSSATGVTVYHVYGSDGTYTVTLTVTDNRAGTDSDTATVTVGAAPLEDIEDMTPEEAAAALEGMTAEDAADELEGVSVETAADIVEEMAGESAASALAAVDPSTAVEILEDVAEEEVGDILDGAVQTGNTETFSSFLLEMEEDTAAGALLETTPVHGADLVEAMAETDLTSAASTVEAAVKLIALELEPAAQEALLERVADMLEDVTVDTLVDLFIEIANLPATPETVATVMEAMDLPVVLEVVTTWVSTGELEDLAEVFGYLTEETLTDIWTGMTASDRAAVYTHLSAETIALLPTVVLPDRPVVVAQIKGALEADTALKAIIEDIDYINWIVLTGDLTADDLDDAAMLISVLSDKAQSYSEAEVTAINDWLDEGGKTIWLAGDSDYGSDYLRIDTQNALLEDIGSVLRVEHCAAEDPVSNGGASYRVISVTDNIAEEFEFLAVGVDRALTHSPGVLTAYTGGRYWELAEEQPSDVYVLLTTSEAGQIYDHNPPEPESVEVGDEGSFVTMAVEVDWAKDNMVILEGEAPFGSYMPMYYPEMIRDDRYGAAANPQQGGIFFTNIINYATTFSSPMFDLEATVTSLTDTVSDLTATVDGLTGDVATLESQVDDLEDEKSSLESDVSDLESSVGSLESQVSTLESDLAAARSSANTMQMYAIAALVIGLVVGVFVGPMIRKS</sequence>
<keyword evidence="2" id="KW-0472">Membrane</keyword>
<proteinExistence type="predicted"/>
<evidence type="ECO:0000313" key="4">
    <source>
        <dbReference type="EMBL" id="ADP09417.1"/>
    </source>
</evidence>
<dbReference type="SUPFAM" id="SSF158791">
    <property type="entry name" value="MgtE N-terminal domain-like"/>
    <property type="match status" value="1"/>
</dbReference>
<dbReference type="EMBL" id="HQ214610">
    <property type="protein sequence ID" value="ADP09417.1"/>
    <property type="molecule type" value="Genomic_DNA"/>
</dbReference>
<protein>
    <submittedName>
        <fullName evidence="4">PKD and MgtE_N domain protein</fullName>
    </submittedName>
</protein>
<evidence type="ECO:0000256" key="1">
    <source>
        <dbReference type="SAM" id="Coils"/>
    </source>
</evidence>
<dbReference type="Pfam" id="PF18911">
    <property type="entry name" value="PKD_4"/>
    <property type="match status" value="1"/>
</dbReference>
<gene>
    <name evidence="4" type="ORF">E6-3G_2</name>
</gene>
<keyword evidence="2" id="KW-1133">Transmembrane helix</keyword>
<dbReference type="SUPFAM" id="SSF49299">
    <property type="entry name" value="PKD domain"/>
    <property type="match status" value="1"/>
</dbReference>
<dbReference type="Pfam" id="PF03448">
    <property type="entry name" value="MgtE_N"/>
    <property type="match status" value="1"/>
</dbReference>
<dbReference type="InterPro" id="IPR000601">
    <property type="entry name" value="PKD_dom"/>
</dbReference>
<dbReference type="Gene3D" id="2.60.40.10">
    <property type="entry name" value="Immunoglobulins"/>
    <property type="match status" value="1"/>
</dbReference>
<accession>G9BAK1</accession>
<dbReference type="InterPro" id="IPR013783">
    <property type="entry name" value="Ig-like_fold"/>
</dbReference>
<dbReference type="PROSITE" id="PS50093">
    <property type="entry name" value="PKD"/>
    <property type="match status" value="1"/>
</dbReference>
<keyword evidence="1" id="KW-0175">Coiled coil</keyword>
<dbReference type="SUPFAM" id="SSF58100">
    <property type="entry name" value="Bacterial hemolysins"/>
    <property type="match status" value="1"/>
</dbReference>
<dbReference type="InterPro" id="IPR035986">
    <property type="entry name" value="PKD_dom_sf"/>
</dbReference>
<organism evidence="4">
    <name type="scientific">uncultured marine crenarchaeote E6-3G</name>
    <dbReference type="NCBI Taxonomy" id="907719"/>
    <lineage>
        <taxon>Archaea</taxon>
        <taxon>Candidatus Bathyarchaeota</taxon>
        <taxon>environmental samples</taxon>
    </lineage>
</organism>
<dbReference type="AlphaFoldDB" id="G9BAK1"/>
<feature type="transmembrane region" description="Helical" evidence="2">
    <location>
        <begin position="765"/>
        <end position="785"/>
    </location>
</feature>
<evidence type="ECO:0000256" key="2">
    <source>
        <dbReference type="SAM" id="Phobius"/>
    </source>
</evidence>
<dbReference type="InterPro" id="IPR022409">
    <property type="entry name" value="PKD/Chitinase_dom"/>
</dbReference>
<feature type="domain" description="PKD" evidence="3">
    <location>
        <begin position="68"/>
        <end position="149"/>
    </location>
</feature>
<reference evidence="4" key="1">
    <citation type="journal article" date="2012" name="Environ. Microbiol.">
        <title>Genetic structure of three fosmid-fragments encoding 16S rRNA genes of the Miscellaneous Crenarchaeotic Group (MCG): implications for physiology and evolution of marine sedimentary archaea.</title>
        <authorList>
            <person name="Li P.Y."/>
            <person name="Xie B.B."/>
            <person name="Zhang X.Y."/>
            <person name="Qin Q.L."/>
            <person name="Dang H.Y."/>
            <person name="Wang X.M."/>
            <person name="Chen X.L."/>
            <person name="Yu J."/>
            <person name="Zhang Y.Z."/>
        </authorList>
    </citation>
    <scope>NUCLEOTIDE SEQUENCE</scope>
</reference>
<dbReference type="CDD" id="cd00146">
    <property type="entry name" value="PKD"/>
    <property type="match status" value="1"/>
</dbReference>
<dbReference type="SMART" id="SM00089">
    <property type="entry name" value="PKD"/>
    <property type="match status" value="1"/>
</dbReference>
<keyword evidence="2" id="KW-0812">Transmembrane</keyword>